<evidence type="ECO:0000313" key="3">
    <source>
        <dbReference type="EMBL" id="MBA8805862.1"/>
    </source>
</evidence>
<dbReference type="AlphaFoldDB" id="A0A7W3J3Y3"/>
<dbReference type="PANTHER" id="PTHR43477">
    <property type="entry name" value="DIHYDROANTICAPSIN 7-DEHYDROGENASE"/>
    <property type="match status" value="1"/>
</dbReference>
<protein>
    <submittedName>
        <fullName evidence="3">NAD(P)-dependent dehydrogenase (Short-subunit alcohol dehydrogenase family)</fullName>
    </submittedName>
</protein>
<dbReference type="SUPFAM" id="SSF51735">
    <property type="entry name" value="NAD(P)-binding Rossmann-fold domains"/>
    <property type="match status" value="1"/>
</dbReference>
<organism evidence="3 4">
    <name type="scientific">Nocardioides ginsengisegetis</name>
    <dbReference type="NCBI Taxonomy" id="661491"/>
    <lineage>
        <taxon>Bacteria</taxon>
        <taxon>Bacillati</taxon>
        <taxon>Actinomycetota</taxon>
        <taxon>Actinomycetes</taxon>
        <taxon>Propionibacteriales</taxon>
        <taxon>Nocardioidaceae</taxon>
        <taxon>Nocardioides</taxon>
    </lineage>
</organism>
<keyword evidence="4" id="KW-1185">Reference proteome</keyword>
<dbReference type="InterPro" id="IPR002347">
    <property type="entry name" value="SDR_fam"/>
</dbReference>
<dbReference type="GO" id="GO:0016491">
    <property type="term" value="F:oxidoreductase activity"/>
    <property type="evidence" value="ECO:0007669"/>
    <property type="project" value="UniProtKB-KW"/>
</dbReference>
<dbReference type="Gene3D" id="3.40.50.720">
    <property type="entry name" value="NAD(P)-binding Rossmann-like Domain"/>
    <property type="match status" value="1"/>
</dbReference>
<dbReference type="PANTHER" id="PTHR43477:SF1">
    <property type="entry name" value="DIHYDROANTICAPSIN 7-DEHYDROGENASE"/>
    <property type="match status" value="1"/>
</dbReference>
<accession>A0A7W3J3Y3</accession>
<dbReference type="RefSeq" id="WP_182541876.1">
    <property type="nucleotide sequence ID" value="NZ_JACGXA010000003.1"/>
</dbReference>
<dbReference type="InterPro" id="IPR051122">
    <property type="entry name" value="SDR_DHRS6-like"/>
</dbReference>
<gene>
    <name evidence="3" type="ORF">FB382_004207</name>
</gene>
<keyword evidence="2" id="KW-0560">Oxidoreductase</keyword>
<reference evidence="3 4" key="1">
    <citation type="submission" date="2020-07" db="EMBL/GenBank/DDBJ databases">
        <title>Sequencing the genomes of 1000 actinobacteria strains.</title>
        <authorList>
            <person name="Klenk H.-P."/>
        </authorList>
    </citation>
    <scope>NUCLEOTIDE SEQUENCE [LARGE SCALE GENOMIC DNA]</scope>
    <source>
        <strain evidence="3 4">DSM 21349</strain>
    </source>
</reference>
<comment type="caution">
    <text evidence="3">The sequence shown here is derived from an EMBL/GenBank/DDBJ whole genome shotgun (WGS) entry which is preliminary data.</text>
</comment>
<dbReference type="InterPro" id="IPR036291">
    <property type="entry name" value="NAD(P)-bd_dom_sf"/>
</dbReference>
<evidence type="ECO:0000313" key="4">
    <source>
        <dbReference type="Proteomes" id="UP000580910"/>
    </source>
</evidence>
<dbReference type="Proteomes" id="UP000580910">
    <property type="component" value="Unassembled WGS sequence"/>
</dbReference>
<evidence type="ECO:0000256" key="2">
    <source>
        <dbReference type="ARBA" id="ARBA00023002"/>
    </source>
</evidence>
<dbReference type="EMBL" id="JACGXA010000003">
    <property type="protein sequence ID" value="MBA8805862.1"/>
    <property type="molecule type" value="Genomic_DNA"/>
</dbReference>
<name>A0A7W3J3Y3_9ACTN</name>
<dbReference type="Pfam" id="PF13561">
    <property type="entry name" value="adh_short_C2"/>
    <property type="match status" value="1"/>
</dbReference>
<dbReference type="PRINTS" id="PR00081">
    <property type="entry name" value="GDHRDH"/>
</dbReference>
<proteinExistence type="inferred from homology"/>
<evidence type="ECO:0000256" key="1">
    <source>
        <dbReference type="ARBA" id="ARBA00006484"/>
    </source>
</evidence>
<comment type="similarity">
    <text evidence="1">Belongs to the short-chain dehydrogenases/reductases (SDR) family.</text>
</comment>
<sequence length="268" mass="26738">MKTYVVTGAASGIGAATTALLRAQGHRVLTVDVAGSGIDVLADLSSASGRAAAVSGIAALTDALDGCVPCAGIAGLTGVDPQLVVSVNYFGAVEVLTGLRELMRPGASVVVLSSNSITAQPGWSGDVAQACLAGDESRAREVAAGVEAVEVYPATKAALAHWARRAGVTPDWIGAGIRLNAVAPGLVATPMTDRLREDPVLGAFADAYPSAIGRPGRPDEVAAAIAFLLSDAASLVVGSVLFVDGGTDALLHPLEPAGSPVSGRRPSP</sequence>
<dbReference type="Pfam" id="PF00106">
    <property type="entry name" value="adh_short"/>
    <property type="match status" value="1"/>
</dbReference>